<dbReference type="HOGENOM" id="CLU_2368239_0_0_7"/>
<evidence type="ECO:0000256" key="1">
    <source>
        <dbReference type="SAM" id="MobiDB-lite"/>
    </source>
</evidence>
<proteinExistence type="predicted"/>
<dbReference type="AlphaFoldDB" id="F2NE16"/>
<reference evidence="2 3" key="1">
    <citation type="journal article" date="2011" name="Stand. Genomic Sci.">
        <title>Complete genome sequence of the acetate-degrading sulfate reducer Desulfobacca acetoxidans type strain (ASRB2).</title>
        <authorList>
            <person name="Goker M."/>
            <person name="Teshima H."/>
            <person name="Lapidus A."/>
            <person name="Nolan M."/>
            <person name="Lucas S."/>
            <person name="Hammon N."/>
            <person name="Deshpande S."/>
            <person name="Cheng J.F."/>
            <person name="Tapia R."/>
            <person name="Han C."/>
            <person name="Goodwin L."/>
            <person name="Pitluck S."/>
            <person name="Huntemann M."/>
            <person name="Liolios K."/>
            <person name="Ivanova N."/>
            <person name="Pagani I."/>
            <person name="Mavromatis K."/>
            <person name="Ovchinikova G."/>
            <person name="Pati A."/>
            <person name="Chen A."/>
            <person name="Palaniappan K."/>
            <person name="Land M."/>
            <person name="Hauser L."/>
            <person name="Brambilla E.M."/>
            <person name="Rohde M."/>
            <person name="Spring S."/>
            <person name="Detter J.C."/>
            <person name="Woyke T."/>
            <person name="Bristow J."/>
            <person name="Eisen J.A."/>
            <person name="Markowitz V."/>
            <person name="Hugenholtz P."/>
            <person name="Kyrpides N.C."/>
            <person name="Klenk H.P."/>
        </authorList>
    </citation>
    <scope>NUCLEOTIDE SEQUENCE [LARGE SCALE GENOMIC DNA]</scope>
    <source>
        <strain evidence="3">ATCC 700848 / DSM 11109 / ASRB2</strain>
    </source>
</reference>
<sequence length="95" mass="10016">MNLKKWLGGVLVLAVGLGFLLTEVSWAQSRGRGPGGGGRSGDCPYAATDQETGSGCQADQKRSRQSKGNKQRQRLRDGSCSNQPAKTPQQSAPAN</sequence>
<organism evidence="2 3">
    <name type="scientific">Desulfobacca acetoxidans (strain ATCC 700848 / DSM 11109 / ASRB2)</name>
    <dbReference type="NCBI Taxonomy" id="880072"/>
    <lineage>
        <taxon>Bacteria</taxon>
        <taxon>Pseudomonadati</taxon>
        <taxon>Thermodesulfobacteriota</taxon>
        <taxon>Desulfobaccia</taxon>
        <taxon>Desulfobaccales</taxon>
        <taxon>Desulfobaccaceae</taxon>
        <taxon>Desulfobacca</taxon>
    </lineage>
</organism>
<dbReference type="Proteomes" id="UP000000483">
    <property type="component" value="Chromosome"/>
</dbReference>
<dbReference type="RefSeq" id="WP_013707693.1">
    <property type="nucleotide sequence ID" value="NC_015388.1"/>
</dbReference>
<name>F2NE16_DESAR</name>
<gene>
    <name evidence="2" type="ordered locus">Desac_2771</name>
</gene>
<accession>F2NE16</accession>
<evidence type="ECO:0000313" key="2">
    <source>
        <dbReference type="EMBL" id="AEB10584.1"/>
    </source>
</evidence>
<protein>
    <submittedName>
        <fullName evidence="2">Uncharacterized protein</fullName>
    </submittedName>
</protein>
<dbReference type="KEGG" id="dao:Desac_2771"/>
<reference evidence="3" key="2">
    <citation type="submission" date="2011-03" db="EMBL/GenBank/DDBJ databases">
        <title>The complete genome of Desulfobacca acetoxidans DSM 11109.</title>
        <authorList>
            <consortium name="US DOE Joint Genome Institute (JGI-PGF)"/>
            <person name="Lucas S."/>
            <person name="Copeland A."/>
            <person name="Lapidus A."/>
            <person name="Bruce D."/>
            <person name="Goodwin L."/>
            <person name="Pitluck S."/>
            <person name="Peters L."/>
            <person name="Kyrpides N."/>
            <person name="Mavromatis K."/>
            <person name="Ivanova N."/>
            <person name="Ovchinnikova G."/>
            <person name="Teshima H."/>
            <person name="Detter J.C."/>
            <person name="Han C."/>
            <person name="Land M."/>
            <person name="Hauser L."/>
            <person name="Markowitz V."/>
            <person name="Cheng J.-F."/>
            <person name="Hugenholtz P."/>
            <person name="Woyke T."/>
            <person name="Wu D."/>
            <person name="Spring S."/>
            <person name="Schueler E."/>
            <person name="Brambilla E."/>
            <person name="Klenk H.-P."/>
            <person name="Eisen J.A."/>
        </authorList>
    </citation>
    <scope>NUCLEOTIDE SEQUENCE [LARGE SCALE GENOMIC DNA]</scope>
    <source>
        <strain evidence="3">ATCC 700848 / DSM 11109 / ASRB2</strain>
    </source>
</reference>
<dbReference type="STRING" id="880072.Desac_2771"/>
<keyword evidence="3" id="KW-1185">Reference proteome</keyword>
<dbReference type="EMBL" id="CP002629">
    <property type="protein sequence ID" value="AEB10584.1"/>
    <property type="molecule type" value="Genomic_DNA"/>
</dbReference>
<feature type="region of interest" description="Disordered" evidence="1">
    <location>
        <begin position="28"/>
        <end position="95"/>
    </location>
</feature>
<feature type="compositionally biased region" description="Polar residues" evidence="1">
    <location>
        <begin position="79"/>
        <end position="95"/>
    </location>
</feature>
<evidence type="ECO:0000313" key="3">
    <source>
        <dbReference type="Proteomes" id="UP000000483"/>
    </source>
</evidence>
<feature type="compositionally biased region" description="Basic residues" evidence="1">
    <location>
        <begin position="63"/>
        <end position="73"/>
    </location>
</feature>